<protein>
    <submittedName>
        <fullName evidence="2">Uncharacterized protein</fullName>
    </submittedName>
</protein>
<reference evidence="2 3" key="1">
    <citation type="journal article" date="2021" name="Sci. Rep.">
        <title>Genome sequencing of the multicellular alga Astrephomene provides insights into convergent evolution of germ-soma differentiation.</title>
        <authorList>
            <person name="Yamashita S."/>
            <person name="Yamamoto K."/>
            <person name="Matsuzaki R."/>
            <person name="Suzuki S."/>
            <person name="Yamaguchi H."/>
            <person name="Hirooka S."/>
            <person name="Minakuchi Y."/>
            <person name="Miyagishima S."/>
            <person name="Kawachi M."/>
            <person name="Toyoda A."/>
            <person name="Nozaki H."/>
        </authorList>
    </citation>
    <scope>NUCLEOTIDE SEQUENCE [LARGE SCALE GENOMIC DNA]</scope>
    <source>
        <strain evidence="2 3">NIES-4017</strain>
    </source>
</reference>
<feature type="compositionally biased region" description="Low complexity" evidence="1">
    <location>
        <begin position="85"/>
        <end position="113"/>
    </location>
</feature>
<accession>A0AAD3HHV9</accession>
<feature type="compositionally biased region" description="Basic residues" evidence="1">
    <location>
        <begin position="61"/>
        <end position="72"/>
    </location>
</feature>
<gene>
    <name evidence="2" type="ORF">Agub_g2139</name>
</gene>
<organism evidence="2 3">
    <name type="scientific">Astrephomene gubernaculifera</name>
    <dbReference type="NCBI Taxonomy" id="47775"/>
    <lineage>
        <taxon>Eukaryota</taxon>
        <taxon>Viridiplantae</taxon>
        <taxon>Chlorophyta</taxon>
        <taxon>core chlorophytes</taxon>
        <taxon>Chlorophyceae</taxon>
        <taxon>CS clade</taxon>
        <taxon>Chlamydomonadales</taxon>
        <taxon>Astrephomenaceae</taxon>
        <taxon>Astrephomene</taxon>
    </lineage>
</organism>
<name>A0AAD3HHV9_9CHLO</name>
<keyword evidence="3" id="KW-1185">Reference proteome</keyword>
<dbReference type="EMBL" id="BMAR01000001">
    <property type="protein sequence ID" value="GFR41452.1"/>
    <property type="molecule type" value="Genomic_DNA"/>
</dbReference>
<feature type="non-terminal residue" evidence="2">
    <location>
        <position position="135"/>
    </location>
</feature>
<evidence type="ECO:0000313" key="2">
    <source>
        <dbReference type="EMBL" id="GFR41452.1"/>
    </source>
</evidence>
<dbReference type="AlphaFoldDB" id="A0AAD3HHV9"/>
<proteinExistence type="predicted"/>
<comment type="caution">
    <text evidence="2">The sequence shown here is derived from an EMBL/GenBank/DDBJ whole genome shotgun (WGS) entry which is preliminary data.</text>
</comment>
<dbReference type="Proteomes" id="UP001054857">
    <property type="component" value="Unassembled WGS sequence"/>
</dbReference>
<sequence length="135" mass="14854">MATRGSQARNTAPKEVYEGRVHKWEKRIVQHKKGVVRSEVQLEVLRWIATDELCPELTGPRHPHIKPLKKPIIRQPKPPSEPTGEQAPADQAAAQQPQETPKAPPEGTAGEQAQPPPPPQQQQPETQRVPASSAG</sequence>
<evidence type="ECO:0000256" key="1">
    <source>
        <dbReference type="SAM" id="MobiDB-lite"/>
    </source>
</evidence>
<feature type="region of interest" description="Disordered" evidence="1">
    <location>
        <begin position="52"/>
        <end position="135"/>
    </location>
</feature>
<evidence type="ECO:0000313" key="3">
    <source>
        <dbReference type="Proteomes" id="UP001054857"/>
    </source>
</evidence>